<dbReference type="InterPro" id="IPR015876">
    <property type="entry name" value="Acyl-CoA_DS"/>
</dbReference>
<evidence type="ECO:0000256" key="14">
    <source>
        <dbReference type="SAM" id="Phobius"/>
    </source>
</evidence>
<evidence type="ECO:0000256" key="8">
    <source>
        <dbReference type="ARBA" id="ARBA00023002"/>
    </source>
</evidence>
<evidence type="ECO:0000256" key="6">
    <source>
        <dbReference type="ARBA" id="ARBA00022832"/>
    </source>
</evidence>
<gene>
    <name evidence="16" type="ORF">NP493_86g02016</name>
</gene>
<protein>
    <recommendedName>
        <fullName evidence="15">Fatty acid desaturase domain-containing protein</fullName>
    </recommendedName>
</protein>
<comment type="caution">
    <text evidence="16">The sequence shown here is derived from an EMBL/GenBank/DDBJ whole genome shotgun (WGS) entry which is preliminary data.</text>
</comment>
<sequence length="345" mass="40073">MAPRNAEIVCTTDDDEIKNEVEPVVTAETHGQKLPPMRIVWRNVIWMVWLHSACIIGLYLFPFAHPLTWLWCVALYMMNALGITAGAHRLWAHRSYKAKLPTRILLAFFQTLAFQNDIVEWSRDHRAHHKYSETDGDPHNAKRGFFFAHMGWLLVRKHPDVKAKGRLLDVSDLIADPVCSFQRRYYVWLVFATCFGFPTLVPWYFWGESAWTAFHIAGVLRYTIALHVTWCVNSVAHMWGNKPYDQNINPVENFFVAFGAIGEGYHNYHHVFPHDYTTSEFNWKFNPTSIFIDFLAAIGQVTDRKKMSYDMVFRRKQRTGDGTAGFGHLTWKKPVKVNSDETKTE</sequence>
<evidence type="ECO:0000256" key="3">
    <source>
        <dbReference type="ARBA" id="ARBA00022516"/>
    </source>
</evidence>
<keyword evidence="4 13" id="KW-0812">Transmembrane</keyword>
<dbReference type="GO" id="GO:0005789">
    <property type="term" value="C:endoplasmic reticulum membrane"/>
    <property type="evidence" value="ECO:0007669"/>
    <property type="project" value="TreeGrafter"/>
</dbReference>
<accession>A0AAD9P8H8</accession>
<feature type="transmembrane region" description="Helical" evidence="14">
    <location>
        <begin position="185"/>
        <end position="206"/>
    </location>
</feature>
<evidence type="ECO:0000313" key="17">
    <source>
        <dbReference type="Proteomes" id="UP001209878"/>
    </source>
</evidence>
<reference evidence="16" key="1">
    <citation type="journal article" date="2023" name="Mol. Biol. Evol.">
        <title>Third-Generation Sequencing Reveals the Adaptive Role of the Epigenome in Three Deep-Sea Polychaetes.</title>
        <authorList>
            <person name="Perez M."/>
            <person name="Aroh O."/>
            <person name="Sun Y."/>
            <person name="Lan Y."/>
            <person name="Juniper S.K."/>
            <person name="Young C.R."/>
            <person name="Angers B."/>
            <person name="Qian P.Y."/>
        </authorList>
    </citation>
    <scope>NUCLEOTIDE SEQUENCE</scope>
    <source>
        <strain evidence="16">R07B-5</strain>
    </source>
</reference>
<keyword evidence="9" id="KW-0408">Iron</keyword>
<evidence type="ECO:0000256" key="7">
    <source>
        <dbReference type="ARBA" id="ARBA00022989"/>
    </source>
</evidence>
<feature type="transmembrane region" description="Helical" evidence="14">
    <location>
        <begin position="43"/>
        <end position="62"/>
    </location>
</feature>
<dbReference type="PROSITE" id="PS00476">
    <property type="entry name" value="FATTY_ACID_DESATUR_1"/>
    <property type="match status" value="1"/>
</dbReference>
<evidence type="ECO:0000256" key="5">
    <source>
        <dbReference type="ARBA" id="ARBA00022723"/>
    </source>
</evidence>
<feature type="transmembrane region" description="Helical" evidence="14">
    <location>
        <begin position="68"/>
        <end position="91"/>
    </location>
</feature>
<dbReference type="GO" id="GO:0006636">
    <property type="term" value="P:unsaturated fatty acid biosynthetic process"/>
    <property type="evidence" value="ECO:0007669"/>
    <property type="project" value="TreeGrafter"/>
</dbReference>
<evidence type="ECO:0000256" key="1">
    <source>
        <dbReference type="ARBA" id="ARBA00004141"/>
    </source>
</evidence>
<evidence type="ECO:0000256" key="12">
    <source>
        <dbReference type="ARBA" id="ARBA00023160"/>
    </source>
</evidence>
<dbReference type="GO" id="GO:0005506">
    <property type="term" value="F:iron ion binding"/>
    <property type="evidence" value="ECO:0007669"/>
    <property type="project" value="TreeGrafter"/>
</dbReference>
<dbReference type="AlphaFoldDB" id="A0AAD9P8H8"/>
<dbReference type="EMBL" id="JAODUO010000087">
    <property type="protein sequence ID" value="KAK2190129.1"/>
    <property type="molecule type" value="Genomic_DNA"/>
</dbReference>
<dbReference type="PANTHER" id="PTHR11351:SF31">
    <property type="entry name" value="DESATURASE 1, ISOFORM A-RELATED"/>
    <property type="match status" value="1"/>
</dbReference>
<keyword evidence="17" id="KW-1185">Reference proteome</keyword>
<evidence type="ECO:0000256" key="4">
    <source>
        <dbReference type="ARBA" id="ARBA00022692"/>
    </source>
</evidence>
<keyword evidence="12 13" id="KW-0275">Fatty acid biosynthesis</keyword>
<dbReference type="Proteomes" id="UP001209878">
    <property type="component" value="Unassembled WGS sequence"/>
</dbReference>
<feature type="transmembrane region" description="Helical" evidence="14">
    <location>
        <begin position="212"/>
        <end position="232"/>
    </location>
</feature>
<comment type="domain">
    <text evidence="13">The histidine box domains are involved in binding the catalytic metal ions.</text>
</comment>
<feature type="domain" description="Fatty acid desaturase" evidence="15">
    <location>
        <begin position="66"/>
        <end position="274"/>
    </location>
</feature>
<comment type="cofactor">
    <cofactor evidence="13">
        <name>Fe(2+)</name>
        <dbReference type="ChEBI" id="CHEBI:29033"/>
    </cofactor>
</comment>
<name>A0AAD9P8H8_RIDPI</name>
<comment type="subcellular location">
    <subcellularLocation>
        <location evidence="1">Membrane</location>
        <topology evidence="1">Multi-pass membrane protein</topology>
    </subcellularLocation>
</comment>
<evidence type="ECO:0000256" key="13">
    <source>
        <dbReference type="RuleBase" id="RU000581"/>
    </source>
</evidence>
<dbReference type="PANTHER" id="PTHR11351">
    <property type="entry name" value="ACYL-COA DESATURASE"/>
    <property type="match status" value="1"/>
</dbReference>
<organism evidence="16 17">
    <name type="scientific">Ridgeia piscesae</name>
    <name type="common">Tubeworm</name>
    <dbReference type="NCBI Taxonomy" id="27915"/>
    <lineage>
        <taxon>Eukaryota</taxon>
        <taxon>Metazoa</taxon>
        <taxon>Spiralia</taxon>
        <taxon>Lophotrochozoa</taxon>
        <taxon>Annelida</taxon>
        <taxon>Polychaeta</taxon>
        <taxon>Sedentaria</taxon>
        <taxon>Canalipalpata</taxon>
        <taxon>Sabellida</taxon>
        <taxon>Siboglinidae</taxon>
        <taxon>Ridgeia</taxon>
    </lineage>
</organism>
<evidence type="ECO:0000256" key="9">
    <source>
        <dbReference type="ARBA" id="ARBA00023004"/>
    </source>
</evidence>
<dbReference type="InterPro" id="IPR005804">
    <property type="entry name" value="FA_desaturase_dom"/>
</dbReference>
<evidence type="ECO:0000256" key="2">
    <source>
        <dbReference type="ARBA" id="ARBA00009295"/>
    </source>
</evidence>
<keyword evidence="8 13" id="KW-0560">Oxidoreductase</keyword>
<keyword evidence="11 14" id="KW-0472">Membrane</keyword>
<comment type="similarity">
    <text evidence="2 13">Belongs to the fatty acid desaturase type 1 family.</text>
</comment>
<proteinExistence type="inferred from homology"/>
<keyword evidence="7 14" id="KW-1133">Transmembrane helix</keyword>
<dbReference type="PRINTS" id="PR00075">
    <property type="entry name" value="FACDDSATRASE"/>
</dbReference>
<keyword evidence="6" id="KW-0276">Fatty acid metabolism</keyword>
<dbReference type="InterPro" id="IPR001522">
    <property type="entry name" value="FADS-1_CS"/>
</dbReference>
<evidence type="ECO:0000313" key="16">
    <source>
        <dbReference type="EMBL" id="KAK2190129.1"/>
    </source>
</evidence>
<keyword evidence="3 13" id="KW-0444">Lipid biosynthesis</keyword>
<dbReference type="CDD" id="cd03505">
    <property type="entry name" value="Delta9-FADS-like"/>
    <property type="match status" value="1"/>
</dbReference>
<keyword evidence="5" id="KW-0479">Metal-binding</keyword>
<evidence type="ECO:0000256" key="11">
    <source>
        <dbReference type="ARBA" id="ARBA00023136"/>
    </source>
</evidence>
<dbReference type="GO" id="GO:0004768">
    <property type="term" value="F:stearoyl-CoA 9-desaturase activity"/>
    <property type="evidence" value="ECO:0007669"/>
    <property type="project" value="TreeGrafter"/>
</dbReference>
<dbReference type="Pfam" id="PF00487">
    <property type="entry name" value="FA_desaturase"/>
    <property type="match status" value="1"/>
</dbReference>
<evidence type="ECO:0000256" key="10">
    <source>
        <dbReference type="ARBA" id="ARBA00023098"/>
    </source>
</evidence>
<evidence type="ECO:0000259" key="15">
    <source>
        <dbReference type="Pfam" id="PF00487"/>
    </source>
</evidence>
<keyword evidence="10" id="KW-0443">Lipid metabolism</keyword>